<dbReference type="GO" id="GO:0016020">
    <property type="term" value="C:membrane"/>
    <property type="evidence" value="ECO:0007669"/>
    <property type="project" value="InterPro"/>
</dbReference>
<dbReference type="RefSeq" id="WP_087375525.1">
    <property type="nucleotide sequence ID" value="NZ_CAJLBM010000043.1"/>
</dbReference>
<keyword evidence="2" id="KW-0328">Glycosyltransferase</keyword>
<evidence type="ECO:0000313" key="6">
    <source>
        <dbReference type="EMBL" id="OUO04412.1"/>
    </source>
</evidence>
<keyword evidence="3" id="KW-0808">Transferase</keyword>
<reference evidence="7" key="1">
    <citation type="submission" date="2017-04" db="EMBL/GenBank/DDBJ databases">
        <title>Function of individual gut microbiota members based on whole genome sequencing of pure cultures obtained from chicken caecum.</title>
        <authorList>
            <person name="Medvecky M."/>
            <person name="Cejkova D."/>
            <person name="Polansky O."/>
            <person name="Karasova D."/>
            <person name="Kubasova T."/>
            <person name="Cizek A."/>
            <person name="Rychlik I."/>
        </authorList>
    </citation>
    <scope>NUCLEOTIDE SEQUENCE [LARGE SCALE GENOMIC DNA]</scope>
    <source>
        <strain evidence="7">An42</strain>
    </source>
</reference>
<gene>
    <name evidence="6" type="ORF">B5F96_12285</name>
</gene>
<dbReference type="Gene3D" id="3.40.50.11660">
    <property type="entry name" value="Glycosyl transferase family 10, C-terminal domain"/>
    <property type="match status" value="1"/>
</dbReference>
<feature type="domain" description="Fucosyltransferase C-terminal" evidence="4">
    <location>
        <begin position="126"/>
        <end position="267"/>
    </location>
</feature>
<dbReference type="InterPro" id="IPR055270">
    <property type="entry name" value="Glyco_tran_10_C"/>
</dbReference>
<dbReference type="PANTHER" id="PTHR11929:SF194">
    <property type="entry name" value="ALPHA-(1,3)-FUCOSYLTRANSFERASE 10"/>
    <property type="match status" value="1"/>
</dbReference>
<accession>A0A9Q5SQ74</accession>
<dbReference type="GO" id="GO:0008417">
    <property type="term" value="F:fucosyltransferase activity"/>
    <property type="evidence" value="ECO:0007669"/>
    <property type="project" value="InterPro"/>
</dbReference>
<evidence type="ECO:0000259" key="5">
    <source>
        <dbReference type="Pfam" id="PF18025"/>
    </source>
</evidence>
<dbReference type="SUPFAM" id="SSF53756">
    <property type="entry name" value="UDP-Glycosyltransferase/glycogen phosphorylase"/>
    <property type="match status" value="1"/>
</dbReference>
<evidence type="ECO:0000256" key="1">
    <source>
        <dbReference type="ARBA" id="ARBA00008919"/>
    </source>
</evidence>
<sequence>MSVKKDIKIKFLGFNKVYCPTVNTLRLVLQGQYNLVDSDQPDYIICSVSDVSHFKYNCVKIVYVGENVVPDFNLFDYAIGFHYLDFGDRYLRFPLWLMYAWEHYDSLLGNRLLKTAEVDTRRFCNFVYSNSKFADKIRERFFYELSKYKKIDSGGQFLNNMGYNIQNKHSFISNYKFTISFENSCVPGYLTEKIVEPMLVNSLPIYWGDNLANRDFLSDSFLQLYEVSDIRKIVEYVVFLDENNGAYLDRINRRKVVKSKLEWEKTILSFFSNIFLSEPLEARRRATNGYNAIYEIFHRRVSFFYDSYLFNKIYGFIERLN</sequence>
<name>A0A9Q5SQ74_9BACT</name>
<evidence type="ECO:0000256" key="2">
    <source>
        <dbReference type="ARBA" id="ARBA00022676"/>
    </source>
</evidence>
<dbReference type="Pfam" id="PF18025">
    <property type="entry name" value="FucT_N"/>
    <property type="match status" value="1"/>
</dbReference>
<protein>
    <recommendedName>
        <fullName evidence="8">Alpha-(1,3)-fucosyltransferase FucT N-terminal domain-containing protein</fullName>
    </recommendedName>
</protein>
<dbReference type="AlphaFoldDB" id="A0A9Q5SQ74"/>
<dbReference type="InterPro" id="IPR001503">
    <property type="entry name" value="Glyco_trans_10"/>
</dbReference>
<dbReference type="Proteomes" id="UP000195975">
    <property type="component" value="Unassembled WGS sequence"/>
</dbReference>
<dbReference type="InterPro" id="IPR038577">
    <property type="entry name" value="GT10-like_C_sf"/>
</dbReference>
<evidence type="ECO:0000259" key="4">
    <source>
        <dbReference type="Pfam" id="PF00852"/>
    </source>
</evidence>
<dbReference type="InterPro" id="IPR041058">
    <property type="entry name" value="FucT_N"/>
</dbReference>
<dbReference type="EMBL" id="NFIJ01000013">
    <property type="protein sequence ID" value="OUO04412.1"/>
    <property type="molecule type" value="Genomic_DNA"/>
</dbReference>
<comment type="caution">
    <text evidence="6">The sequence shown here is derived from an EMBL/GenBank/DDBJ whole genome shotgun (WGS) entry which is preliminary data.</text>
</comment>
<dbReference type="Pfam" id="PF00852">
    <property type="entry name" value="Glyco_transf_10"/>
    <property type="match status" value="1"/>
</dbReference>
<organism evidence="6 7">
    <name type="scientific">Parabacteroides johnsonii</name>
    <dbReference type="NCBI Taxonomy" id="387661"/>
    <lineage>
        <taxon>Bacteria</taxon>
        <taxon>Pseudomonadati</taxon>
        <taxon>Bacteroidota</taxon>
        <taxon>Bacteroidia</taxon>
        <taxon>Bacteroidales</taxon>
        <taxon>Tannerellaceae</taxon>
        <taxon>Parabacteroides</taxon>
    </lineage>
</organism>
<proteinExistence type="inferred from homology"/>
<evidence type="ECO:0000256" key="3">
    <source>
        <dbReference type="ARBA" id="ARBA00022679"/>
    </source>
</evidence>
<feature type="domain" description="Alpha-(1,3)-fucosyltransferase FucT N-terminal" evidence="5">
    <location>
        <begin position="9"/>
        <end position="99"/>
    </location>
</feature>
<evidence type="ECO:0008006" key="8">
    <source>
        <dbReference type="Google" id="ProtNLM"/>
    </source>
</evidence>
<evidence type="ECO:0000313" key="7">
    <source>
        <dbReference type="Proteomes" id="UP000195975"/>
    </source>
</evidence>
<dbReference type="PANTHER" id="PTHR11929">
    <property type="entry name" value="ALPHA- 1,3 -FUCOSYLTRANSFERASE"/>
    <property type="match status" value="1"/>
</dbReference>
<comment type="similarity">
    <text evidence="1">Belongs to the glycosyltransferase 10 family.</text>
</comment>